<protein>
    <submittedName>
        <fullName evidence="2">Uncharacterized protein</fullName>
    </submittedName>
</protein>
<feature type="transmembrane region" description="Helical" evidence="1">
    <location>
        <begin position="29"/>
        <end position="48"/>
    </location>
</feature>
<comment type="caution">
    <text evidence="2">The sequence shown here is derived from an EMBL/GenBank/DDBJ whole genome shotgun (WGS) entry which is preliminary data.</text>
</comment>
<dbReference type="RefSeq" id="WP_262096413.1">
    <property type="nucleotide sequence ID" value="NZ_JAOEGN010000009.1"/>
</dbReference>
<proteinExistence type="predicted"/>
<accession>A0ABT2PW09</accession>
<gene>
    <name evidence="2" type="ORF">N7603_05695</name>
</gene>
<keyword evidence="1" id="KW-0812">Transmembrane</keyword>
<reference evidence="3" key="1">
    <citation type="submission" date="2023-07" db="EMBL/GenBank/DDBJ databases">
        <title>Novel Mycoplasma species identified in domestic and wild animals.</title>
        <authorList>
            <person name="Volokhov D.V."/>
            <person name="Furtak V.A."/>
            <person name="Zagorodnyaya T.A."/>
        </authorList>
    </citation>
    <scope>NUCLEOTIDE SEQUENCE [LARGE SCALE GENOMIC DNA]</scope>
    <source>
        <strain evidence="3">92-19</strain>
    </source>
</reference>
<keyword evidence="1" id="KW-0472">Membrane</keyword>
<name>A0ABT2PW09_9MOLU</name>
<feature type="transmembrane region" description="Helical" evidence="1">
    <location>
        <begin position="6"/>
        <end position="22"/>
    </location>
</feature>
<keyword evidence="1" id="KW-1133">Transmembrane helix</keyword>
<dbReference type="EMBL" id="JAOEGN010000009">
    <property type="protein sequence ID" value="MCU0105145.1"/>
    <property type="molecule type" value="Genomic_DNA"/>
</dbReference>
<evidence type="ECO:0000256" key="1">
    <source>
        <dbReference type="SAM" id="Phobius"/>
    </source>
</evidence>
<evidence type="ECO:0000313" key="2">
    <source>
        <dbReference type="EMBL" id="MCU0105145.1"/>
    </source>
</evidence>
<sequence>MTWFSIFAILAPIILITAFIYFKKKRRMIVSIAMLCLGYLAFEFYTWMDEPDYGFNYTYLLHEDKTSDFTLALIDNVLYESSLNEPLDYKLRDWGSTKLDYKPIYLKTLNAQYDLVIFSRNPNKQVPYGYYTHDDYEFNSDTQSKIVIVEKKTGKLLDFHSYDLIGYTLDLNNILVQDKTVAIPVFKPYTNEVSYYFALYIEDADNYTTIFDSYLFFNMSSKLNYYAFGHEFYLGVFEDGTVNYQSFKAERTIEYYNGEPRIVSSGYGKKPLNSLDDELYVKQGYFTVVNRLLYVVKNDLKIYRMNGNDSTYIADVIDLNLWHTQIPQ</sequence>
<keyword evidence="3" id="KW-1185">Reference proteome</keyword>
<evidence type="ECO:0000313" key="3">
    <source>
        <dbReference type="Proteomes" id="UP001209076"/>
    </source>
</evidence>
<organism evidence="2 3">
    <name type="scientific">Paracholeplasma vituli</name>
    <dbReference type="NCBI Taxonomy" id="69473"/>
    <lineage>
        <taxon>Bacteria</taxon>
        <taxon>Bacillati</taxon>
        <taxon>Mycoplasmatota</taxon>
        <taxon>Mollicutes</taxon>
        <taxon>Acholeplasmatales</taxon>
        <taxon>Acholeplasmataceae</taxon>
        <taxon>Paracholeplasma</taxon>
    </lineage>
</organism>
<dbReference type="Proteomes" id="UP001209076">
    <property type="component" value="Unassembled WGS sequence"/>
</dbReference>